<dbReference type="SUPFAM" id="SSF47240">
    <property type="entry name" value="Ferritin-like"/>
    <property type="match status" value="1"/>
</dbReference>
<evidence type="ECO:0000259" key="1">
    <source>
        <dbReference type="Pfam" id="PF13794"/>
    </source>
</evidence>
<name>A0ABU2H376_9ACTN</name>
<dbReference type="Gene3D" id="1.20.1260.10">
    <property type="match status" value="1"/>
</dbReference>
<dbReference type="EMBL" id="JAVLVT010000002">
    <property type="protein sequence ID" value="MDS1269752.1"/>
    <property type="molecule type" value="Genomic_DNA"/>
</dbReference>
<accession>A0ABU2H376</accession>
<dbReference type="Pfam" id="PF13794">
    <property type="entry name" value="MiaE_2"/>
    <property type="match status" value="1"/>
</dbReference>
<dbReference type="RefSeq" id="WP_310911524.1">
    <property type="nucleotide sequence ID" value="NZ_JAVLVT010000002.1"/>
</dbReference>
<dbReference type="InterPro" id="IPR059125">
    <property type="entry name" value="Ferritin_actino"/>
</dbReference>
<dbReference type="InterPro" id="IPR012347">
    <property type="entry name" value="Ferritin-like"/>
</dbReference>
<evidence type="ECO:0000313" key="2">
    <source>
        <dbReference type="EMBL" id="MDS1269752.1"/>
    </source>
</evidence>
<reference evidence="3" key="1">
    <citation type="submission" date="2023-07" db="EMBL/GenBank/DDBJ databases">
        <title>Novel species in the genus Lipingzhangella isolated from Sambhar Salt Lake.</title>
        <authorList>
            <person name="Jiya N."/>
            <person name="Kajale S."/>
            <person name="Sharma A."/>
        </authorList>
    </citation>
    <scope>NUCLEOTIDE SEQUENCE [LARGE SCALE GENOMIC DNA]</scope>
    <source>
        <strain evidence="3">LS1_29</strain>
    </source>
</reference>
<organism evidence="2 3">
    <name type="scientific">Lipingzhangella rawalii</name>
    <dbReference type="NCBI Taxonomy" id="2055835"/>
    <lineage>
        <taxon>Bacteria</taxon>
        <taxon>Bacillati</taxon>
        <taxon>Actinomycetota</taxon>
        <taxon>Actinomycetes</taxon>
        <taxon>Streptosporangiales</taxon>
        <taxon>Nocardiopsidaceae</taxon>
        <taxon>Lipingzhangella</taxon>
    </lineage>
</organism>
<comment type="caution">
    <text evidence="2">The sequence shown here is derived from an EMBL/GenBank/DDBJ whole genome shotgun (WGS) entry which is preliminary data.</text>
</comment>
<sequence>MVELLGLLAYAELVSFFRLTSDAELAPSLGDKAELAGIAATEYEHYTRLRDHLVWLGADPEAAMEPFVVPLDTWHEQTQPQGWVESLVKAYVGDGIAGDFYRHLAQVSDTDTQELVHGVLAETGRADFVVRRVRAAIDEDPALAGRLALWARRLVGEALSQAQRVAMERPALARLVSGISESGTGEAGDLAAVGRVFARITDAHTARIEALGLGT</sequence>
<dbReference type="CDD" id="cd00657">
    <property type="entry name" value="Ferritin_like"/>
    <property type="match status" value="1"/>
</dbReference>
<keyword evidence="3" id="KW-1185">Reference proteome</keyword>
<dbReference type="Proteomes" id="UP001250214">
    <property type="component" value="Unassembled WGS sequence"/>
</dbReference>
<protein>
    <submittedName>
        <fullName evidence="2">Ferritin-like fold-containing protein</fullName>
    </submittedName>
</protein>
<gene>
    <name evidence="2" type="ORF">RIF23_05530</name>
</gene>
<evidence type="ECO:0000313" key="3">
    <source>
        <dbReference type="Proteomes" id="UP001250214"/>
    </source>
</evidence>
<dbReference type="InterPro" id="IPR009078">
    <property type="entry name" value="Ferritin-like_SF"/>
</dbReference>
<proteinExistence type="predicted"/>
<feature type="domain" description="Ferritin-like" evidence="1">
    <location>
        <begin position="2"/>
        <end position="178"/>
    </location>
</feature>